<sequence length="80" mass="8779">MADKPKVVALKRKPKPDAELVAECRRLLDLAEAGELATLAHVAEYTDDREPALYVGGDYDTYRTCGLLDALKVLAMEDDA</sequence>
<evidence type="ECO:0000313" key="3">
    <source>
        <dbReference type="Proteomes" id="UP000253740"/>
    </source>
</evidence>
<reference evidence="2" key="2">
    <citation type="submission" date="2015-08" db="EMBL/GenBank/DDBJ databases">
        <title>Complete DNA Sequence of Pseudomonas syringae pv. actinidiae, the Causal Agent of Kiwifruit Canker Disease.</title>
        <authorList>
            <person name="Rikkerink E.H.A."/>
            <person name="Fineran P.C."/>
        </authorList>
    </citation>
    <scope>NUCLEOTIDE SEQUENCE</scope>
    <source>
        <strain evidence="2">SkMP5</strain>
    </source>
</reference>
<dbReference type="EMBL" id="DF970235">
    <property type="protein sequence ID" value="GAP66807.1"/>
    <property type="molecule type" value="Genomic_DNA"/>
</dbReference>
<dbReference type="RefSeq" id="WP_062537396.1">
    <property type="nucleotide sequence ID" value="NZ_DF970235.1"/>
</dbReference>
<accession>A0A0K8QR04</accession>
<dbReference type="EMBL" id="DF952378">
    <property type="protein sequence ID" value="GAN43848.1"/>
    <property type="molecule type" value="Genomic_DNA"/>
</dbReference>
<dbReference type="HOGENOM" id="CLU_2585793_0_0_6"/>
<evidence type="ECO:0000313" key="1">
    <source>
        <dbReference type="EMBL" id="GAN43848.1"/>
    </source>
</evidence>
<dbReference type="STRING" id="1475481.GCA_000953855_02169"/>
<proteinExistence type="predicted"/>
<dbReference type="AlphaFoldDB" id="A0A0K8QR04"/>
<reference evidence="1" key="1">
    <citation type="submission" date="2015-03" db="EMBL/GenBank/DDBJ databases">
        <title>Draft genome sequence of Mizugakiibacter sediminis skMP5.</title>
        <authorList>
            <person name="Watanabe T."/>
            <person name="Kojima H."/>
            <person name="Fukui M."/>
        </authorList>
    </citation>
    <scope>NUCLEOTIDE SEQUENCE</scope>
    <source>
        <strain evidence="1">SkMP5</strain>
    </source>
</reference>
<evidence type="ECO:0000313" key="2">
    <source>
        <dbReference type="EMBL" id="GAP66807.1"/>
    </source>
</evidence>
<gene>
    <name evidence="1" type="ORF">MBSD_0361</name>
    <name evidence="2" type="ORF">MBSD_n2122</name>
</gene>
<protein>
    <submittedName>
        <fullName evidence="2">Uncharacterized protein</fullName>
    </submittedName>
</protein>
<organism evidence="2">
    <name type="scientific">Mizugakiibacter sediminis</name>
    <dbReference type="NCBI Taxonomy" id="1475481"/>
    <lineage>
        <taxon>Bacteria</taxon>
        <taxon>Pseudomonadati</taxon>
        <taxon>Pseudomonadota</taxon>
        <taxon>Gammaproteobacteria</taxon>
        <taxon>Lysobacterales</taxon>
        <taxon>Rhodanobacteraceae</taxon>
        <taxon>Mizugakiibacter</taxon>
    </lineage>
</organism>
<name>A0A0K8QR04_9GAMM</name>
<keyword evidence="3" id="KW-1185">Reference proteome</keyword>
<dbReference type="Proteomes" id="UP000253740">
    <property type="component" value="Unassembled WGS sequence"/>
</dbReference>